<dbReference type="Proteomes" id="UP001310890">
    <property type="component" value="Unassembled WGS sequence"/>
</dbReference>
<protein>
    <submittedName>
        <fullName evidence="2">Uncharacterized protein</fullName>
    </submittedName>
</protein>
<accession>A0AAN7YTJ2</accession>
<dbReference type="AlphaFoldDB" id="A0AAN7YTJ2"/>
<keyword evidence="1" id="KW-0812">Transmembrane</keyword>
<keyword evidence="1" id="KW-1133">Transmembrane helix</keyword>
<evidence type="ECO:0000313" key="3">
    <source>
        <dbReference type="Proteomes" id="UP001310890"/>
    </source>
</evidence>
<feature type="transmembrane region" description="Helical" evidence="1">
    <location>
        <begin position="49"/>
        <end position="69"/>
    </location>
</feature>
<comment type="caution">
    <text evidence="2">The sequence shown here is derived from an EMBL/GenBank/DDBJ whole genome shotgun (WGS) entry which is preliminary data.</text>
</comment>
<evidence type="ECO:0000256" key="1">
    <source>
        <dbReference type="SAM" id="Phobius"/>
    </source>
</evidence>
<organism evidence="2 3">
    <name type="scientific">Meristemomyces frigidus</name>
    <dbReference type="NCBI Taxonomy" id="1508187"/>
    <lineage>
        <taxon>Eukaryota</taxon>
        <taxon>Fungi</taxon>
        <taxon>Dikarya</taxon>
        <taxon>Ascomycota</taxon>
        <taxon>Pezizomycotina</taxon>
        <taxon>Dothideomycetes</taxon>
        <taxon>Dothideomycetidae</taxon>
        <taxon>Mycosphaerellales</taxon>
        <taxon>Teratosphaeriaceae</taxon>
        <taxon>Meristemomyces</taxon>
    </lineage>
</organism>
<feature type="transmembrane region" description="Helical" evidence="1">
    <location>
        <begin position="150"/>
        <end position="169"/>
    </location>
</feature>
<name>A0AAN7YTJ2_9PEZI</name>
<keyword evidence="1" id="KW-0472">Membrane</keyword>
<evidence type="ECO:0000313" key="2">
    <source>
        <dbReference type="EMBL" id="KAK5117586.1"/>
    </source>
</evidence>
<proteinExistence type="predicted"/>
<reference evidence="2" key="1">
    <citation type="submission" date="2023-08" db="EMBL/GenBank/DDBJ databases">
        <title>Black Yeasts Isolated from many extreme environments.</title>
        <authorList>
            <person name="Coleine C."/>
            <person name="Stajich J.E."/>
            <person name="Selbmann L."/>
        </authorList>
    </citation>
    <scope>NUCLEOTIDE SEQUENCE</scope>
    <source>
        <strain evidence="2">CCFEE 5401</strain>
    </source>
</reference>
<gene>
    <name evidence="2" type="ORF">LTR62_005008</name>
</gene>
<dbReference type="EMBL" id="JAVRRL010000004">
    <property type="protein sequence ID" value="KAK5117586.1"/>
    <property type="molecule type" value="Genomic_DNA"/>
</dbReference>
<sequence>MTERDLAQIYHDVLTAKASQYTPPPPLATWEPCCTWPAFKPFAINYTRLFQISCLLVALVALWLAFRLVRSLEVKHWVRHASQPVKAAYDDFALGSGVLLSLECGWTGVKDRCYDRWMRVRYSRVGDTVVWFFNRLYFLPDRIVDTARRYWYIAPVVGGVVLWLVYARAVGQRERYVVRDTPAWVVTYNLNRRFEGSNFGMLALPELVPYEQWVSASIGGDETVTLDPLAATVTTTTTTKTMESTVRASKVRSEAEQETDYWAPRQRKTVLKADDNVWCRMCQQFHCCELPY</sequence>